<evidence type="ECO:0000259" key="2">
    <source>
        <dbReference type="SMART" id="SM00256"/>
    </source>
</evidence>
<proteinExistence type="predicted"/>
<name>A0A166F2Y5_DAUCS</name>
<evidence type="ECO:0000313" key="4">
    <source>
        <dbReference type="EMBL" id="WOG89922.1"/>
    </source>
</evidence>
<dbReference type="OMA" id="EIWSERF"/>
<dbReference type="SUPFAM" id="SSF81383">
    <property type="entry name" value="F-box domain"/>
    <property type="match status" value="1"/>
</dbReference>
<reference evidence="3" key="1">
    <citation type="journal article" date="2016" name="Nat. Genet.">
        <title>A high-quality carrot genome assembly provides new insights into carotenoid accumulation and asterid genome evolution.</title>
        <authorList>
            <person name="Iorizzo M."/>
            <person name="Ellison S."/>
            <person name="Senalik D."/>
            <person name="Zeng P."/>
            <person name="Satapoomin P."/>
            <person name="Huang J."/>
            <person name="Bowman M."/>
            <person name="Iovene M."/>
            <person name="Sanseverino W."/>
            <person name="Cavagnaro P."/>
            <person name="Yildiz M."/>
            <person name="Macko-Podgorni A."/>
            <person name="Moranska E."/>
            <person name="Grzebelus E."/>
            <person name="Grzebelus D."/>
            <person name="Ashrafi H."/>
            <person name="Zheng Z."/>
            <person name="Cheng S."/>
            <person name="Spooner D."/>
            <person name="Van Deynze A."/>
            <person name="Simon P."/>
        </authorList>
    </citation>
    <scope>NUCLEOTIDE SEQUENCE [LARGE SCALE GENOMIC DNA]</scope>
    <source>
        <tissue evidence="3">Leaf</tissue>
    </source>
</reference>
<dbReference type="InterPro" id="IPR001810">
    <property type="entry name" value="F-box_dom"/>
</dbReference>
<dbReference type="SMART" id="SM00256">
    <property type="entry name" value="FBOX"/>
    <property type="match status" value="1"/>
</dbReference>
<dbReference type="Proteomes" id="UP000077755">
    <property type="component" value="Chromosome 2"/>
</dbReference>
<dbReference type="AlphaFoldDB" id="A0A166F2Y5"/>
<organism evidence="3">
    <name type="scientific">Daucus carota subsp. sativus</name>
    <name type="common">Carrot</name>
    <dbReference type="NCBI Taxonomy" id="79200"/>
    <lineage>
        <taxon>Eukaryota</taxon>
        <taxon>Viridiplantae</taxon>
        <taxon>Streptophyta</taxon>
        <taxon>Embryophyta</taxon>
        <taxon>Tracheophyta</taxon>
        <taxon>Spermatophyta</taxon>
        <taxon>Magnoliopsida</taxon>
        <taxon>eudicotyledons</taxon>
        <taxon>Gunneridae</taxon>
        <taxon>Pentapetalae</taxon>
        <taxon>asterids</taxon>
        <taxon>campanulids</taxon>
        <taxon>Apiales</taxon>
        <taxon>Apiaceae</taxon>
        <taxon>Apioideae</taxon>
        <taxon>Scandiceae</taxon>
        <taxon>Daucinae</taxon>
        <taxon>Daucus</taxon>
        <taxon>Daucus sect. Daucus</taxon>
    </lineage>
</organism>
<evidence type="ECO:0000313" key="5">
    <source>
        <dbReference type="Proteomes" id="UP000077755"/>
    </source>
</evidence>
<dbReference type="InterPro" id="IPR036047">
    <property type="entry name" value="F-box-like_dom_sf"/>
</dbReference>
<dbReference type="Gene3D" id="1.20.1280.50">
    <property type="match status" value="1"/>
</dbReference>
<feature type="transmembrane region" description="Helical" evidence="1">
    <location>
        <begin position="374"/>
        <end position="392"/>
    </location>
</feature>
<accession>A0A166F2Y5</accession>
<keyword evidence="1" id="KW-1133">Transmembrane helix</keyword>
<dbReference type="EMBL" id="LNRQ01000002">
    <property type="protein sequence ID" value="KZN07276.1"/>
    <property type="molecule type" value="Genomic_DNA"/>
</dbReference>
<protein>
    <recommendedName>
        <fullName evidence="2">F-box domain-containing protein</fullName>
    </recommendedName>
</protein>
<evidence type="ECO:0000256" key="1">
    <source>
        <dbReference type="SAM" id="Phobius"/>
    </source>
</evidence>
<sequence>MINTVVTDSLFPPEIIIEILSRVPIEFHGRLMLVCKQWNALIQDRHFMEKHMSRAHRNEREFVLYSKRLVSTNIGNGIVLRRSYRHVYSCDGLYLQKNVVTNKYHIRNLFTKQALELPDPHKGSRDIVFSYVPSTSNYKCVSIYDDESSTECCEVLSVGSDELSSWRLLKKPNRDYLIKNGKKFSVVSTGDAVHYVRVIASGAVMVEEVVSLDLGTEQFTVTNIPSGQYKSWEKVWPLNFMGKLVLVDRMEADLCVLELDDYKKQKWGKRKPLIPSASMKALEDKHGTVFPYSFEQAELWFWVKDRMFISYNVRTGNRYFMCPPNSGDKLVEAMHPSYRSLVHLKGMQPEEKTPTQLPPSSAGEGRWLNLKRNCLLFICLYLLIFIPVYSAIFL</sequence>
<keyword evidence="1" id="KW-0812">Transmembrane</keyword>
<evidence type="ECO:0000313" key="3">
    <source>
        <dbReference type="EMBL" id="KZN07276.1"/>
    </source>
</evidence>
<keyword evidence="1" id="KW-0472">Membrane</keyword>
<keyword evidence="5" id="KW-1185">Reference proteome</keyword>
<reference evidence="4" key="2">
    <citation type="submission" date="2022-03" db="EMBL/GenBank/DDBJ databases">
        <title>Draft title - Genomic analysis of global carrot germplasm unveils the trajectory of domestication and the origin of high carotenoid orange carrot.</title>
        <authorList>
            <person name="Iorizzo M."/>
            <person name="Ellison S."/>
            <person name="Senalik D."/>
            <person name="Macko-Podgorni A."/>
            <person name="Grzebelus D."/>
            <person name="Bostan H."/>
            <person name="Rolling W."/>
            <person name="Curaba J."/>
            <person name="Simon P."/>
        </authorList>
    </citation>
    <scope>NUCLEOTIDE SEQUENCE</scope>
    <source>
        <tissue evidence="4">Leaf</tissue>
    </source>
</reference>
<dbReference type="Gramene" id="KZN07276">
    <property type="protein sequence ID" value="KZN07276"/>
    <property type="gene ID" value="DCAR_008113"/>
</dbReference>
<dbReference type="PANTHER" id="PTHR31111">
    <property type="entry name" value="BNAA05G37150D PROTEIN-RELATED"/>
    <property type="match status" value="1"/>
</dbReference>
<gene>
    <name evidence="3" type="ORF">DCAR_008113</name>
    <name evidence="4" type="ORF">DCAR_0209162</name>
</gene>
<dbReference type="PANTHER" id="PTHR31111:SF136">
    <property type="entry name" value="F-BOX ASSOCIATED DOMAIN-CONTAINING PROTEIN"/>
    <property type="match status" value="1"/>
</dbReference>
<dbReference type="Pfam" id="PF00646">
    <property type="entry name" value="F-box"/>
    <property type="match status" value="1"/>
</dbReference>
<feature type="domain" description="F-box" evidence="2">
    <location>
        <begin position="11"/>
        <end position="51"/>
    </location>
</feature>
<dbReference type="EMBL" id="CP093344">
    <property type="protein sequence ID" value="WOG89922.1"/>
    <property type="molecule type" value="Genomic_DNA"/>
</dbReference>